<reference evidence="2" key="1">
    <citation type="submission" date="2022-07" db="EMBL/GenBank/DDBJ databases">
        <title>Genome Sequence of Physisporinus lineatus.</title>
        <authorList>
            <person name="Buettner E."/>
        </authorList>
    </citation>
    <scope>NUCLEOTIDE SEQUENCE</scope>
    <source>
        <strain evidence="2">VT162</strain>
    </source>
</reference>
<name>A0AAD5YHU5_9APHY</name>
<evidence type="ECO:0000313" key="3">
    <source>
        <dbReference type="Proteomes" id="UP001212997"/>
    </source>
</evidence>
<gene>
    <name evidence="2" type="ORF">NLI96_g6717</name>
</gene>
<dbReference type="Proteomes" id="UP001212997">
    <property type="component" value="Unassembled WGS sequence"/>
</dbReference>
<accession>A0AAD5YHU5</accession>
<evidence type="ECO:0000256" key="1">
    <source>
        <dbReference type="SAM" id="SignalP"/>
    </source>
</evidence>
<proteinExistence type="predicted"/>
<evidence type="ECO:0000313" key="2">
    <source>
        <dbReference type="EMBL" id="KAJ3482816.1"/>
    </source>
</evidence>
<comment type="caution">
    <text evidence="2">The sequence shown here is derived from an EMBL/GenBank/DDBJ whole genome shotgun (WGS) entry which is preliminary data.</text>
</comment>
<organism evidence="2 3">
    <name type="scientific">Meripilus lineatus</name>
    <dbReference type="NCBI Taxonomy" id="2056292"/>
    <lineage>
        <taxon>Eukaryota</taxon>
        <taxon>Fungi</taxon>
        <taxon>Dikarya</taxon>
        <taxon>Basidiomycota</taxon>
        <taxon>Agaricomycotina</taxon>
        <taxon>Agaricomycetes</taxon>
        <taxon>Polyporales</taxon>
        <taxon>Meripilaceae</taxon>
        <taxon>Meripilus</taxon>
    </lineage>
</organism>
<keyword evidence="3" id="KW-1185">Reference proteome</keyword>
<dbReference type="EMBL" id="JANAWD010000255">
    <property type="protein sequence ID" value="KAJ3482816.1"/>
    <property type="molecule type" value="Genomic_DNA"/>
</dbReference>
<keyword evidence="1" id="KW-0732">Signal</keyword>
<sequence length="249" mass="27574">MLFTLYPFLIFLLISVPATVSACEDDCMDGVTNAFLQKYNQGPLENAITKIAQEVSGLIPSHPSLATSRNLIQPILDAYQNVAFENLRTSIFPDFFHGKCQQNGIIPPGCPNPDCPVVCGTPGSLVHFYPKLRYIVYNSTRHSLSMFTNPRSKPYQQALQAVEDAANSANGPERRSLRFFPRSLLDPYDQPETKVKSEHPDIPSQFLAIISGMLSRLLEACGGSAEGSTNGLPLCSWEQQLKEYILSYP</sequence>
<dbReference type="AlphaFoldDB" id="A0AAD5YHU5"/>
<feature type="chain" id="PRO_5042029211" evidence="1">
    <location>
        <begin position="23"/>
        <end position="249"/>
    </location>
</feature>
<feature type="signal peptide" evidence="1">
    <location>
        <begin position="1"/>
        <end position="22"/>
    </location>
</feature>
<protein>
    <submittedName>
        <fullName evidence="2">Uncharacterized protein</fullName>
    </submittedName>
</protein>